<name>A0A2U9B9K6_SCOMX</name>
<proteinExistence type="predicted"/>
<feature type="region of interest" description="Disordered" evidence="1">
    <location>
        <begin position="42"/>
        <end position="90"/>
    </location>
</feature>
<dbReference type="AlphaFoldDB" id="A0A2U9B9K6"/>
<feature type="compositionally biased region" description="Basic and acidic residues" evidence="1">
    <location>
        <begin position="42"/>
        <end position="64"/>
    </location>
</feature>
<accession>A0A2U9B9K6</accession>
<reference evidence="2 3" key="1">
    <citation type="submission" date="2017-12" db="EMBL/GenBank/DDBJ databases">
        <title>Integrating genomic resources of turbot (Scophthalmus maximus) in depth evaluation of genetic and physical mapping variation across individuals.</title>
        <authorList>
            <person name="Martinez P."/>
        </authorList>
    </citation>
    <scope>NUCLEOTIDE SEQUENCE [LARGE SCALE GENOMIC DNA]</scope>
</reference>
<dbReference type="EMBL" id="CP026246">
    <property type="protein sequence ID" value="AWP00496.1"/>
    <property type="molecule type" value="Genomic_DNA"/>
</dbReference>
<protein>
    <submittedName>
        <fullName evidence="2">Uncharacterized protein</fullName>
    </submittedName>
</protein>
<evidence type="ECO:0000256" key="1">
    <source>
        <dbReference type="SAM" id="MobiDB-lite"/>
    </source>
</evidence>
<evidence type="ECO:0000313" key="3">
    <source>
        <dbReference type="Proteomes" id="UP000246464"/>
    </source>
</evidence>
<sequence length="90" mass="10448">MRRREQSEHCVALQCWHQLRDEKRVQQVVHEEAQDLEVLHTEGCHPRTRALRPDDPRQQLEKQVSRGPGPQEPQNCYACLPDHPAVPPNG</sequence>
<gene>
    <name evidence="2" type="ORF">SMAX5B_004873</name>
</gene>
<keyword evidence="3" id="KW-1185">Reference proteome</keyword>
<organism evidence="2 3">
    <name type="scientific">Scophthalmus maximus</name>
    <name type="common">Turbot</name>
    <name type="synonym">Psetta maxima</name>
    <dbReference type="NCBI Taxonomy" id="52904"/>
    <lineage>
        <taxon>Eukaryota</taxon>
        <taxon>Metazoa</taxon>
        <taxon>Chordata</taxon>
        <taxon>Craniata</taxon>
        <taxon>Vertebrata</taxon>
        <taxon>Euteleostomi</taxon>
        <taxon>Actinopterygii</taxon>
        <taxon>Neopterygii</taxon>
        <taxon>Teleostei</taxon>
        <taxon>Neoteleostei</taxon>
        <taxon>Acanthomorphata</taxon>
        <taxon>Carangaria</taxon>
        <taxon>Pleuronectiformes</taxon>
        <taxon>Pleuronectoidei</taxon>
        <taxon>Scophthalmidae</taxon>
        <taxon>Scophthalmus</taxon>
    </lineage>
</organism>
<evidence type="ECO:0000313" key="2">
    <source>
        <dbReference type="EMBL" id="AWP00496.1"/>
    </source>
</evidence>
<dbReference type="Proteomes" id="UP000246464">
    <property type="component" value="Chromosome 4"/>
</dbReference>